<dbReference type="PANTHER" id="PTHR30404">
    <property type="entry name" value="N-ACETYLMURAMOYL-L-ALANINE AMIDASE"/>
    <property type="match status" value="1"/>
</dbReference>
<dbReference type="SUPFAM" id="SSF55383">
    <property type="entry name" value="Copper amine oxidase, domain N"/>
    <property type="match status" value="1"/>
</dbReference>
<evidence type="ECO:0000313" key="5">
    <source>
        <dbReference type="EMBL" id="RUT48326.1"/>
    </source>
</evidence>
<feature type="region of interest" description="Disordered" evidence="2">
    <location>
        <begin position="141"/>
        <end position="169"/>
    </location>
</feature>
<dbReference type="InterPro" id="IPR002508">
    <property type="entry name" value="MurNAc-LAA_cat"/>
</dbReference>
<dbReference type="InterPro" id="IPR050695">
    <property type="entry name" value="N-acetylmuramoyl_amidase_3"/>
</dbReference>
<evidence type="ECO:0000259" key="4">
    <source>
        <dbReference type="SMART" id="SM00646"/>
    </source>
</evidence>
<dbReference type="AlphaFoldDB" id="A0A433YEP3"/>
<dbReference type="Pfam" id="PF11741">
    <property type="entry name" value="AMIN"/>
    <property type="match status" value="1"/>
</dbReference>
<sequence length="467" mass="50695">MKKTGLMLFMLICMFAFPGLGHAAGSTNIYLDGKALNLPKNGEVQNVNGNIMIPIRVVVEELGFNVNWEKVTRTVTIKQADTTLKLVVGEKTATVNGNKMNLLVAPILKSDTTLVPLRFIGEQFGLTVHWDNAAKTAYLVTPGDNNSGGDVDPGNGGTTEPTPPTTPPVTDENLASIGGISFSDNKLMIATDKNVTPNIFKISGPERIVIDIPNTKFADTFSNILDSDKNGYLDVEGYPAVSKIRYSLYSNSPSTIRFVIDLNQAQNYKLTNDNDGLVIIDLNSDSTSSGRKLVVIDAGHGGSDPGAISVTKKKEKDFNLAVTLKVEQLLKKETQFDYVLTRSGDTYPSLKDRVKIAEDMNADIFISIHANAGSATASGVETYYTRKESLALANVMHKYLVASSGLTDRKVRTKSLHVTRETTMPAVLLECGYLSNPKDDAILFTESFQNNVAEGIVKGIKEYLGIQ</sequence>
<dbReference type="PANTHER" id="PTHR30404:SF0">
    <property type="entry name" value="N-ACETYLMURAMOYL-L-ALANINE AMIDASE AMIC"/>
    <property type="match status" value="1"/>
</dbReference>
<dbReference type="InterPro" id="IPR036582">
    <property type="entry name" value="Mao_N_sf"/>
</dbReference>
<protein>
    <submittedName>
        <fullName evidence="5">AMIN domain-containing protein</fullName>
    </submittedName>
</protein>
<dbReference type="Gene3D" id="3.30.457.10">
    <property type="entry name" value="Copper amine oxidase-like, N-terminal domain"/>
    <property type="match status" value="1"/>
</dbReference>
<accession>A0A433YEP3</accession>
<organism evidence="5 6">
    <name type="scientific">Paenibacillus anaericanus</name>
    <dbReference type="NCBI Taxonomy" id="170367"/>
    <lineage>
        <taxon>Bacteria</taxon>
        <taxon>Bacillati</taxon>
        <taxon>Bacillota</taxon>
        <taxon>Bacilli</taxon>
        <taxon>Bacillales</taxon>
        <taxon>Paenibacillaceae</taxon>
        <taxon>Paenibacillus</taxon>
    </lineage>
</organism>
<gene>
    <name evidence="5" type="ORF">EJP82_04175</name>
</gene>
<dbReference type="InterPro" id="IPR012854">
    <property type="entry name" value="Cu_amine_oxidase-like_N"/>
</dbReference>
<evidence type="ECO:0000256" key="2">
    <source>
        <dbReference type="SAM" id="MobiDB-lite"/>
    </source>
</evidence>
<dbReference type="Gene3D" id="3.40.630.40">
    <property type="entry name" value="Zn-dependent exopeptidases"/>
    <property type="match status" value="1"/>
</dbReference>
<dbReference type="OrthoDB" id="9806267at2"/>
<dbReference type="InterPro" id="IPR021731">
    <property type="entry name" value="AMIN_dom"/>
</dbReference>
<evidence type="ECO:0000256" key="1">
    <source>
        <dbReference type="ARBA" id="ARBA00022801"/>
    </source>
</evidence>
<evidence type="ECO:0000313" key="6">
    <source>
        <dbReference type="Proteomes" id="UP000279446"/>
    </source>
</evidence>
<comment type="caution">
    <text evidence="5">The sequence shown here is derived from an EMBL/GenBank/DDBJ whole genome shotgun (WGS) entry which is preliminary data.</text>
</comment>
<feature type="signal peptide" evidence="3">
    <location>
        <begin position="1"/>
        <end position="23"/>
    </location>
</feature>
<keyword evidence="6" id="KW-1185">Reference proteome</keyword>
<dbReference type="GO" id="GO:0009253">
    <property type="term" value="P:peptidoglycan catabolic process"/>
    <property type="evidence" value="ECO:0007669"/>
    <property type="project" value="InterPro"/>
</dbReference>
<dbReference type="GO" id="GO:0030288">
    <property type="term" value="C:outer membrane-bounded periplasmic space"/>
    <property type="evidence" value="ECO:0007669"/>
    <property type="project" value="TreeGrafter"/>
</dbReference>
<dbReference type="Gene3D" id="2.60.40.3500">
    <property type="match status" value="1"/>
</dbReference>
<reference evidence="5 6" key="1">
    <citation type="submission" date="2018-12" db="EMBL/GenBank/DDBJ databases">
        <authorList>
            <person name="Sun L."/>
            <person name="Chen Z."/>
        </authorList>
    </citation>
    <scope>NUCLEOTIDE SEQUENCE [LARGE SCALE GENOMIC DNA]</scope>
    <source>
        <strain evidence="5 6">DSM 15890</strain>
    </source>
</reference>
<feature type="domain" description="MurNAc-LAA" evidence="4">
    <location>
        <begin position="354"/>
        <end position="461"/>
    </location>
</feature>
<dbReference type="CDD" id="cd02696">
    <property type="entry name" value="MurNAc-LAA"/>
    <property type="match status" value="1"/>
</dbReference>
<name>A0A433YEP3_9BACL</name>
<keyword evidence="3" id="KW-0732">Signal</keyword>
<dbReference type="Pfam" id="PF01520">
    <property type="entry name" value="Amidase_3"/>
    <property type="match status" value="1"/>
</dbReference>
<proteinExistence type="predicted"/>
<feature type="chain" id="PRO_5019249913" evidence="3">
    <location>
        <begin position="24"/>
        <end position="467"/>
    </location>
</feature>
<dbReference type="Proteomes" id="UP000279446">
    <property type="component" value="Unassembled WGS sequence"/>
</dbReference>
<dbReference type="SUPFAM" id="SSF53187">
    <property type="entry name" value="Zn-dependent exopeptidases"/>
    <property type="match status" value="1"/>
</dbReference>
<keyword evidence="1" id="KW-0378">Hydrolase</keyword>
<dbReference type="EMBL" id="RZNY01000002">
    <property type="protein sequence ID" value="RUT48326.1"/>
    <property type="molecule type" value="Genomic_DNA"/>
</dbReference>
<dbReference type="Pfam" id="PF07833">
    <property type="entry name" value="Cu_amine_oxidN1"/>
    <property type="match status" value="1"/>
</dbReference>
<dbReference type="SMART" id="SM00646">
    <property type="entry name" value="Ami_3"/>
    <property type="match status" value="1"/>
</dbReference>
<dbReference type="GO" id="GO:0008745">
    <property type="term" value="F:N-acetylmuramoyl-L-alanine amidase activity"/>
    <property type="evidence" value="ECO:0007669"/>
    <property type="project" value="InterPro"/>
</dbReference>
<dbReference type="RefSeq" id="WP_127190749.1">
    <property type="nucleotide sequence ID" value="NZ_RZNY01000002.1"/>
</dbReference>
<evidence type="ECO:0000256" key="3">
    <source>
        <dbReference type="SAM" id="SignalP"/>
    </source>
</evidence>